<dbReference type="Gene3D" id="1.20.1250.20">
    <property type="entry name" value="MFS general substrate transporter like domains"/>
    <property type="match status" value="1"/>
</dbReference>
<dbReference type="GO" id="GO:0006811">
    <property type="term" value="P:monoatomic ion transport"/>
    <property type="evidence" value="ECO:0007669"/>
    <property type="project" value="UniProtKB-KW"/>
</dbReference>
<feature type="transmembrane region" description="Helical" evidence="8">
    <location>
        <begin position="426"/>
        <end position="446"/>
    </location>
</feature>
<keyword evidence="4 8" id="KW-1133">Transmembrane helix</keyword>
<sequence>MSAATPHIPVAPSPSQSSISNDDKHSMHDDKNLHESTAPQGAFDKSMGVARIEAINSQMGPYSRAWLFSSIFLVAYAYSLDATVRGTLQSYATNSFDNHSLLATVNVLKSIIAAAAYPPYSKLADYFGRVEMIGFSIVMYVVGTIVEACAKNMETFCAGWFVFGYSAAILLVEIIISDLTSLRSRLLFSAGANVTDAVVANMTWQAGIGIWAAVYPVCCFLLAIPLVLAHIRAKRAGLLDKYASPYKQLGFKGLLSNIFWEIDLVGAILMIAVLALILLPFTLAGGVDSKWGEAHNIAMLVIGVVVALPAFIVWELKFARVPCFPFHLMKTRTVLGCLGIAFWLNCCWYMQGDYLYTVLVVGFHQSVLSATRITSMYSFSSVITGILAGFFVRYVLRRLKPIILAGVAIFLIAFGLLIRYRGGENSYAGVTAAQVVLGIAGGLFPYSAQALIQTEGSHQHTSILLASYLATYNIGSSFGNSISGAIWTQLMPGKIEEYIGNNATAVQAWYGSPLTAILTPEGQWGEPQRMGVVLAYQHVQKILCIVGICFGVLLAGCALIVRDPILGAEQSLPGAESGHQEAKSGKADQQA</sequence>
<name>A0AAV5G6T4_9BASI</name>
<feature type="region of interest" description="Disordered" evidence="7">
    <location>
        <begin position="572"/>
        <end position="591"/>
    </location>
</feature>
<feature type="transmembrane region" description="Helical" evidence="8">
    <location>
        <begin position="157"/>
        <end position="176"/>
    </location>
</feature>
<evidence type="ECO:0000256" key="1">
    <source>
        <dbReference type="ARBA" id="ARBA00004127"/>
    </source>
</evidence>
<dbReference type="Proteomes" id="UP001342314">
    <property type="component" value="Unassembled WGS sequence"/>
</dbReference>
<accession>A0AAV5G6T4</accession>
<feature type="region of interest" description="Disordered" evidence="7">
    <location>
        <begin position="1"/>
        <end position="40"/>
    </location>
</feature>
<dbReference type="GO" id="GO:0005886">
    <property type="term" value="C:plasma membrane"/>
    <property type="evidence" value="ECO:0007669"/>
    <property type="project" value="TreeGrafter"/>
</dbReference>
<dbReference type="PANTHER" id="PTHR23501">
    <property type="entry name" value="MAJOR FACILITATOR SUPERFAMILY"/>
    <property type="match status" value="1"/>
</dbReference>
<evidence type="ECO:0000256" key="3">
    <source>
        <dbReference type="ARBA" id="ARBA00022692"/>
    </source>
</evidence>
<evidence type="ECO:0000256" key="2">
    <source>
        <dbReference type="ARBA" id="ARBA00022448"/>
    </source>
</evidence>
<evidence type="ECO:0000313" key="9">
    <source>
        <dbReference type="EMBL" id="GJN88175.1"/>
    </source>
</evidence>
<evidence type="ECO:0000256" key="5">
    <source>
        <dbReference type="ARBA" id="ARBA00023065"/>
    </source>
</evidence>
<dbReference type="AlphaFoldDB" id="A0AAV5G6T4"/>
<organism evidence="9 10">
    <name type="scientific">Rhodotorula paludigena</name>
    <dbReference type="NCBI Taxonomy" id="86838"/>
    <lineage>
        <taxon>Eukaryota</taxon>
        <taxon>Fungi</taxon>
        <taxon>Dikarya</taxon>
        <taxon>Basidiomycota</taxon>
        <taxon>Pucciniomycotina</taxon>
        <taxon>Microbotryomycetes</taxon>
        <taxon>Sporidiobolales</taxon>
        <taxon>Sporidiobolaceae</taxon>
        <taxon>Rhodotorula</taxon>
    </lineage>
</organism>
<gene>
    <name evidence="9" type="ORF">Rhopal_001140-T1</name>
</gene>
<dbReference type="SUPFAM" id="SSF103473">
    <property type="entry name" value="MFS general substrate transporter"/>
    <property type="match status" value="1"/>
</dbReference>
<reference evidence="9 10" key="1">
    <citation type="submission" date="2021-12" db="EMBL/GenBank/DDBJ databases">
        <title>High titer production of polyol ester of fatty acids by Rhodotorula paludigena BS15 towards product separation-free biomass refinery.</title>
        <authorList>
            <person name="Mano J."/>
            <person name="Ono H."/>
            <person name="Tanaka T."/>
            <person name="Naito K."/>
            <person name="Sushida H."/>
            <person name="Ike M."/>
            <person name="Tokuyasu K."/>
            <person name="Kitaoka M."/>
        </authorList>
    </citation>
    <scope>NUCLEOTIDE SEQUENCE [LARGE SCALE GENOMIC DNA]</scope>
    <source>
        <strain evidence="9 10">BS15</strain>
    </source>
</reference>
<feature type="transmembrane region" description="Helical" evidence="8">
    <location>
        <begin position="402"/>
        <end position="420"/>
    </location>
</feature>
<dbReference type="EMBL" id="BQKY01000002">
    <property type="protein sequence ID" value="GJN88175.1"/>
    <property type="molecule type" value="Genomic_DNA"/>
</dbReference>
<keyword evidence="6 8" id="KW-0472">Membrane</keyword>
<dbReference type="GO" id="GO:0022857">
    <property type="term" value="F:transmembrane transporter activity"/>
    <property type="evidence" value="ECO:0007669"/>
    <property type="project" value="TreeGrafter"/>
</dbReference>
<feature type="transmembrane region" description="Helical" evidence="8">
    <location>
        <begin position="258"/>
        <end position="282"/>
    </location>
</feature>
<feature type="compositionally biased region" description="Basic and acidic residues" evidence="7">
    <location>
        <begin position="578"/>
        <end position="591"/>
    </location>
</feature>
<dbReference type="PANTHER" id="PTHR23501:SF92">
    <property type="entry name" value="GLUTATHIONE EXCHANGER 1-RELATED"/>
    <property type="match status" value="1"/>
</dbReference>
<keyword evidence="3 8" id="KW-0812">Transmembrane</keyword>
<feature type="transmembrane region" description="Helical" evidence="8">
    <location>
        <begin position="208"/>
        <end position="231"/>
    </location>
</feature>
<keyword evidence="2" id="KW-0813">Transport</keyword>
<evidence type="ECO:0000256" key="4">
    <source>
        <dbReference type="ARBA" id="ARBA00022989"/>
    </source>
</evidence>
<evidence type="ECO:0000256" key="6">
    <source>
        <dbReference type="ARBA" id="ARBA00023136"/>
    </source>
</evidence>
<feature type="transmembrane region" description="Helical" evidence="8">
    <location>
        <begin position="132"/>
        <end position="150"/>
    </location>
</feature>
<evidence type="ECO:0000256" key="8">
    <source>
        <dbReference type="SAM" id="Phobius"/>
    </source>
</evidence>
<dbReference type="GO" id="GO:0012505">
    <property type="term" value="C:endomembrane system"/>
    <property type="evidence" value="ECO:0007669"/>
    <property type="project" value="UniProtKB-SubCell"/>
</dbReference>
<dbReference type="InterPro" id="IPR036259">
    <property type="entry name" value="MFS_trans_sf"/>
</dbReference>
<evidence type="ECO:0000313" key="10">
    <source>
        <dbReference type="Proteomes" id="UP001342314"/>
    </source>
</evidence>
<feature type="transmembrane region" description="Helical" evidence="8">
    <location>
        <begin position="376"/>
        <end position="395"/>
    </location>
</feature>
<protein>
    <submittedName>
        <fullName evidence="9">Uncharacterized protein</fullName>
    </submittedName>
</protein>
<evidence type="ECO:0000256" key="7">
    <source>
        <dbReference type="SAM" id="MobiDB-lite"/>
    </source>
</evidence>
<comment type="caution">
    <text evidence="9">The sequence shown here is derived from an EMBL/GenBank/DDBJ whole genome shotgun (WGS) entry which is preliminary data.</text>
</comment>
<keyword evidence="10" id="KW-1185">Reference proteome</keyword>
<proteinExistence type="predicted"/>
<comment type="subcellular location">
    <subcellularLocation>
        <location evidence="1">Endomembrane system</location>
        <topology evidence="1">Multi-pass membrane protein</topology>
    </subcellularLocation>
</comment>
<feature type="transmembrane region" description="Helical" evidence="8">
    <location>
        <begin position="66"/>
        <end position="88"/>
    </location>
</feature>
<feature type="transmembrane region" description="Helical" evidence="8">
    <location>
        <begin position="294"/>
        <end position="314"/>
    </location>
</feature>
<feature type="transmembrane region" description="Helical" evidence="8">
    <location>
        <begin position="334"/>
        <end position="351"/>
    </location>
</feature>
<keyword evidence="5" id="KW-0406">Ion transport</keyword>
<feature type="compositionally biased region" description="Basic and acidic residues" evidence="7">
    <location>
        <begin position="21"/>
        <end position="34"/>
    </location>
</feature>
<feature type="transmembrane region" description="Helical" evidence="8">
    <location>
        <begin position="542"/>
        <end position="561"/>
    </location>
</feature>